<evidence type="ECO:0000256" key="14">
    <source>
        <dbReference type="ARBA" id="ARBA00039109"/>
    </source>
</evidence>
<dbReference type="Gene3D" id="3.90.1480.20">
    <property type="entry name" value="Glycosyl transferase family 29"/>
    <property type="match status" value="1"/>
</dbReference>
<feature type="chain" id="PRO_5043820589" description="alpha-N-acetylgalactosaminide alpha-2,6-sialyltransferase" evidence="18">
    <location>
        <begin position="26"/>
        <end position="376"/>
    </location>
</feature>
<sequence>MIQRLWMYMLVVGAASLALTALLYAGQFSPDTAATRSVDRLFGDAQGPDVPGEYELRKQQEEVEQHSASCSLRRDTQNDVTFRKRFNFSIPVFQWASSFNQSDWDRLRDITPPYGWYGMPYEAVRSALALLSSVSSSTLFNRSTSPECVSCAVVGNGGILRGSKQGSAIDTHHYVFRLNGAITKGFEEDVGSKTSFYGFTTNSMKNSLRAYRKDGFTQTPQSQELKYIFIPAELRDYVMLKAAIQRTSVPSGEDKGDRVPTEYFGTKPSVEKFRILHPDFITYVVKRFLKSRQLKSEFRHLYIPSTGALMLFTALHTCDQVSAYGFITRNYDDFSDHYFDSQWRPLQFFANHDLMMEARVWEILHLRGVLKLYRRR</sequence>
<keyword evidence="7" id="KW-0735">Signal-anchor</keyword>
<evidence type="ECO:0000256" key="17">
    <source>
        <dbReference type="PIRSR" id="PIRSR005557-2"/>
    </source>
</evidence>
<keyword evidence="8" id="KW-1133">Transmembrane helix</keyword>
<keyword evidence="18" id="KW-0732">Signal</keyword>
<dbReference type="InterPro" id="IPR001675">
    <property type="entry name" value="Glyco_trans_29"/>
</dbReference>
<dbReference type="FunFam" id="3.90.1480.20:FF:000015">
    <property type="entry name" value="Lactosylceramide alpha-2,3-sialyltransferase"/>
    <property type="match status" value="1"/>
</dbReference>
<feature type="disulfide bond" evidence="17">
    <location>
        <begin position="151"/>
        <end position="318"/>
    </location>
</feature>
<proteinExistence type="inferred from homology"/>
<accession>A0AAV6FJU1</accession>
<evidence type="ECO:0000256" key="9">
    <source>
        <dbReference type="ARBA" id="ARBA00023034"/>
    </source>
</evidence>
<evidence type="ECO:0000256" key="4">
    <source>
        <dbReference type="ARBA" id="ARBA00022676"/>
    </source>
</evidence>
<evidence type="ECO:0000313" key="19">
    <source>
        <dbReference type="EMBL" id="KAG5263148.1"/>
    </source>
</evidence>
<evidence type="ECO:0000256" key="10">
    <source>
        <dbReference type="ARBA" id="ARBA00023136"/>
    </source>
</evidence>
<keyword evidence="4" id="KW-0328">Glycosyltransferase</keyword>
<evidence type="ECO:0000256" key="15">
    <source>
        <dbReference type="ARBA" id="ARBA00050664"/>
    </source>
</evidence>
<dbReference type="Proteomes" id="UP000823561">
    <property type="component" value="Chromosome 22"/>
</dbReference>
<keyword evidence="20" id="KW-1185">Reference proteome</keyword>
<evidence type="ECO:0000256" key="1">
    <source>
        <dbReference type="ARBA" id="ARBA00004323"/>
    </source>
</evidence>
<keyword evidence="11" id="KW-1015">Disulfide bond</keyword>
<dbReference type="PIRSF" id="PIRSF005557">
    <property type="entry name" value="Sialyl_trans"/>
    <property type="match status" value="1"/>
</dbReference>
<evidence type="ECO:0000256" key="12">
    <source>
        <dbReference type="ARBA" id="ARBA00023180"/>
    </source>
</evidence>
<evidence type="ECO:0000256" key="8">
    <source>
        <dbReference type="ARBA" id="ARBA00022989"/>
    </source>
</evidence>
<dbReference type="GO" id="GO:0001665">
    <property type="term" value="F:alpha-N-acetylgalactosaminide alpha-2,6-sialyltransferase activity"/>
    <property type="evidence" value="ECO:0007669"/>
    <property type="project" value="UniProtKB-EC"/>
</dbReference>
<dbReference type="GO" id="GO:0006493">
    <property type="term" value="P:protein O-linked glycosylation"/>
    <property type="evidence" value="ECO:0007669"/>
    <property type="project" value="TreeGrafter"/>
</dbReference>
<evidence type="ECO:0000256" key="3">
    <source>
        <dbReference type="ARBA" id="ARBA00006003"/>
    </source>
</evidence>
<dbReference type="InterPro" id="IPR012163">
    <property type="entry name" value="Sialyl_trans"/>
</dbReference>
<dbReference type="AlphaFoldDB" id="A0AAV6FJU1"/>
<evidence type="ECO:0000256" key="11">
    <source>
        <dbReference type="ARBA" id="ARBA00023157"/>
    </source>
</evidence>
<keyword evidence="6" id="KW-0812">Transmembrane</keyword>
<evidence type="ECO:0000256" key="5">
    <source>
        <dbReference type="ARBA" id="ARBA00022679"/>
    </source>
</evidence>
<comment type="catalytic activity">
    <reaction evidence="16">
        <text>a 3-O-[N-acetyl-alpha-D-galactosaminyl]-L-threonyl-[protein] + CMP-N-acetyl-beta-neuraminate = a 3-O-[N-acetyl-alpha-neuraminosyl-(2-&gt;6)-N-acetyl-alpha-D-galactosaminyl]-L-threonyl-[protein] + CMP + H(+)</text>
        <dbReference type="Rhea" id="RHEA:81643"/>
        <dbReference type="Rhea" id="RHEA-COMP:11689"/>
        <dbReference type="Rhea" id="RHEA-COMP:19720"/>
        <dbReference type="ChEBI" id="CHEBI:15378"/>
        <dbReference type="ChEBI" id="CHEBI:57812"/>
        <dbReference type="ChEBI" id="CHEBI:60377"/>
        <dbReference type="ChEBI" id="CHEBI:87075"/>
        <dbReference type="ChEBI" id="CHEBI:231970"/>
    </reaction>
    <physiologicalReaction direction="left-to-right" evidence="16">
        <dbReference type="Rhea" id="RHEA:81644"/>
    </physiologicalReaction>
</comment>
<keyword evidence="12" id="KW-0325">Glycoprotein</keyword>
<comment type="subcellular location">
    <subcellularLocation>
        <location evidence="1">Golgi apparatus membrane</location>
        <topology evidence="1">Single-pass type II membrane protein</topology>
    </subcellularLocation>
</comment>
<dbReference type="PANTHER" id="PTHR45941">
    <property type="entry name" value="ALPHA-N-ACETYLGALACTOSAMINIDE ALPHA-2,6-SIALYLTRANSFERASE 2-LIKE-RELATED"/>
    <property type="match status" value="1"/>
</dbReference>
<organism evidence="19 20">
    <name type="scientific">Alosa alosa</name>
    <name type="common">allis shad</name>
    <dbReference type="NCBI Taxonomy" id="278164"/>
    <lineage>
        <taxon>Eukaryota</taxon>
        <taxon>Metazoa</taxon>
        <taxon>Chordata</taxon>
        <taxon>Craniata</taxon>
        <taxon>Vertebrata</taxon>
        <taxon>Euteleostomi</taxon>
        <taxon>Actinopterygii</taxon>
        <taxon>Neopterygii</taxon>
        <taxon>Teleostei</taxon>
        <taxon>Clupei</taxon>
        <taxon>Clupeiformes</taxon>
        <taxon>Clupeoidei</taxon>
        <taxon>Clupeidae</taxon>
        <taxon>Alosa</taxon>
    </lineage>
</organism>
<comment type="caution">
    <text evidence="19">The sequence shown here is derived from an EMBL/GenBank/DDBJ whole genome shotgun (WGS) entry which is preliminary data.</text>
</comment>
<comment type="similarity">
    <text evidence="3">Belongs to the glycosyltransferase 29 family.</text>
</comment>
<evidence type="ECO:0000256" key="16">
    <source>
        <dbReference type="ARBA" id="ARBA00052285"/>
    </source>
</evidence>
<comment type="pathway">
    <text evidence="2">Protein modification; protein glycosylation.</text>
</comment>
<evidence type="ECO:0000256" key="7">
    <source>
        <dbReference type="ARBA" id="ARBA00022968"/>
    </source>
</evidence>
<dbReference type="EC" id="2.4.3.3" evidence="14"/>
<keyword evidence="10" id="KW-0472">Membrane</keyword>
<keyword evidence="5" id="KW-0808">Transferase</keyword>
<comment type="catalytic activity">
    <reaction evidence="13">
        <text>a beta-D-galactosyl-(1-&gt;3)-N-acetyl-alpha-D-galactosaminyl derivative + CMP-N-acetyl-beta-neuraminate = a beta-D-galactosyl-(1-&gt;3)-[N-acetyl-alpha-neuraminyl-(2-&gt;6)]-N-acetyl-alpha-D-galactosaminyl derivative + CMP + H(+)</text>
        <dbReference type="Rhea" id="RHEA:11136"/>
        <dbReference type="ChEBI" id="CHEBI:15378"/>
        <dbReference type="ChEBI" id="CHEBI:57812"/>
        <dbReference type="ChEBI" id="CHEBI:60377"/>
        <dbReference type="ChEBI" id="CHEBI:133470"/>
        <dbReference type="ChEBI" id="CHEBI:140764"/>
        <dbReference type="EC" id="2.4.3.3"/>
    </reaction>
    <physiologicalReaction direction="left-to-right" evidence="13">
        <dbReference type="Rhea" id="RHEA:11137"/>
    </physiologicalReaction>
</comment>
<keyword evidence="9" id="KW-0333">Golgi apparatus</keyword>
<dbReference type="EMBL" id="JADWDJ010000022">
    <property type="protein sequence ID" value="KAG5263148.1"/>
    <property type="molecule type" value="Genomic_DNA"/>
</dbReference>
<evidence type="ECO:0000313" key="20">
    <source>
        <dbReference type="Proteomes" id="UP000823561"/>
    </source>
</evidence>
<reference evidence="19" key="1">
    <citation type="submission" date="2020-10" db="EMBL/GenBank/DDBJ databases">
        <title>Chromosome-scale genome assembly of the Allis shad, Alosa alosa.</title>
        <authorList>
            <person name="Margot Z."/>
            <person name="Christophe K."/>
            <person name="Cabau C."/>
            <person name="Louis A."/>
            <person name="Berthelot C."/>
            <person name="Parey E."/>
            <person name="Roest Crollius H."/>
            <person name="Montfort J."/>
            <person name="Robinson-Rechavi M."/>
            <person name="Bucao C."/>
            <person name="Bouchez O."/>
            <person name="Gislard M."/>
            <person name="Lluch J."/>
            <person name="Milhes M."/>
            <person name="Lampietro C."/>
            <person name="Lopez Roques C."/>
            <person name="Donnadieu C."/>
            <person name="Braasch I."/>
            <person name="Desvignes T."/>
            <person name="Postlethwait J."/>
            <person name="Bobe J."/>
            <person name="Guiguen Y."/>
        </authorList>
    </citation>
    <scope>NUCLEOTIDE SEQUENCE</scope>
    <source>
        <strain evidence="19">M-15738</strain>
        <tissue evidence="19">Blood</tissue>
    </source>
</reference>
<dbReference type="GO" id="GO:0000139">
    <property type="term" value="C:Golgi membrane"/>
    <property type="evidence" value="ECO:0007669"/>
    <property type="project" value="UniProtKB-SubCell"/>
</dbReference>
<evidence type="ECO:0000256" key="6">
    <source>
        <dbReference type="ARBA" id="ARBA00022692"/>
    </source>
</evidence>
<evidence type="ECO:0000256" key="2">
    <source>
        <dbReference type="ARBA" id="ARBA00004922"/>
    </source>
</evidence>
<comment type="catalytic activity">
    <reaction evidence="15">
        <text>a 3-O-[N-acetyl-alpha-neuraminyl-(2-&gt;3)-beta-D-galactosyl-(1-&gt;3)-N-acetyl-alpha-D-galactosaminyl]-L-threonyl-[protein] + CMP-N-acetyl-beta-neuraminate = a 3-O-{alpha-Neu5Ac-(2-&gt;3)-beta-D-Gal-(1-&gt;3)-[alpha-Neu5Ac-(2-&gt;6)]-alpha-D-GalNAc}-L-threonyl-[protein] + CMP + H(+)</text>
        <dbReference type="Rhea" id="RHEA:81659"/>
        <dbReference type="Rhea" id="RHEA-COMP:14417"/>
        <dbReference type="Rhea" id="RHEA-COMP:16763"/>
        <dbReference type="ChEBI" id="CHEBI:15378"/>
        <dbReference type="ChEBI" id="CHEBI:57812"/>
        <dbReference type="ChEBI" id="CHEBI:60377"/>
        <dbReference type="ChEBI" id="CHEBI:139598"/>
        <dbReference type="ChEBI" id="CHEBI:156398"/>
    </reaction>
    <physiologicalReaction direction="left-to-right" evidence="15">
        <dbReference type="Rhea" id="RHEA:81660"/>
    </physiologicalReaction>
</comment>
<dbReference type="PANTHER" id="PTHR45941:SF5">
    <property type="entry name" value="ALPHA-N-ACETYLGALACTOSAMINIDE ALPHA-2,6-SIALYLTRANSFERASE 2"/>
    <property type="match status" value="1"/>
</dbReference>
<evidence type="ECO:0000256" key="18">
    <source>
        <dbReference type="SAM" id="SignalP"/>
    </source>
</evidence>
<name>A0AAV6FJU1_9TELE</name>
<feature type="signal peptide" evidence="18">
    <location>
        <begin position="1"/>
        <end position="25"/>
    </location>
</feature>
<evidence type="ECO:0000256" key="13">
    <source>
        <dbReference type="ARBA" id="ARBA00036348"/>
    </source>
</evidence>
<dbReference type="Pfam" id="PF00777">
    <property type="entry name" value="Glyco_transf_29"/>
    <property type="match status" value="1"/>
</dbReference>
<protein>
    <recommendedName>
        <fullName evidence="14">alpha-N-acetylgalactosaminide alpha-2,6-sialyltransferase</fullName>
        <ecNumber evidence="14">2.4.3.3</ecNumber>
    </recommendedName>
</protein>
<dbReference type="InterPro" id="IPR038578">
    <property type="entry name" value="GT29-like_sf"/>
</dbReference>
<gene>
    <name evidence="19" type="ORF">AALO_G00283130</name>
</gene>